<evidence type="ECO:0000313" key="2">
    <source>
        <dbReference type="EMBL" id="KAL2503515.1"/>
    </source>
</evidence>
<feature type="compositionally biased region" description="Basic and acidic residues" evidence="1">
    <location>
        <begin position="45"/>
        <end position="55"/>
    </location>
</feature>
<proteinExistence type="predicted"/>
<dbReference type="Proteomes" id="UP001604336">
    <property type="component" value="Unassembled WGS sequence"/>
</dbReference>
<gene>
    <name evidence="2" type="ORF">Adt_19136</name>
</gene>
<feature type="compositionally biased region" description="Polar residues" evidence="1">
    <location>
        <begin position="25"/>
        <end position="36"/>
    </location>
</feature>
<dbReference type="EMBL" id="JBFOLK010000006">
    <property type="protein sequence ID" value="KAL2503515.1"/>
    <property type="molecule type" value="Genomic_DNA"/>
</dbReference>
<feature type="region of interest" description="Disordered" evidence="1">
    <location>
        <begin position="23"/>
        <end position="90"/>
    </location>
</feature>
<accession>A0ABD1SS33</accession>
<protein>
    <submittedName>
        <fullName evidence="2">Uncharacterized protein</fullName>
    </submittedName>
</protein>
<sequence>MERSEPALVPEWLRCTGSIVGGASIHNSDVSSPTHTLRNKSSRSNNDKDSPRFLDRNSSSNSKGSSISNGSAKHPYSSFTRSYRDKTRVREKERSLIGDISEYDDHFDPVGNILTSRVEKSTLWRSQSSVSRKPGDVLPPSVENLKTSAANQNSGFGGSNIRGIQKASFEKDFPALATEDKQAVTGFRGVASHGLSSSVQNLPICNSGLLGGEKWTSALAEVPTILATNGMGQSAVQQSSIMISTPASAVSTSAGLNMAEALSQAPARVRAATQLPDKSQRLEELAIKQSRQLIPMTPSTPKPLAPNSADKSKQSKTAARTNDMIVASKGVHQQSHSSQLSFQSRVGQVRSDAPNISHVGKFLVLKPGRENSVTSVVKDASSPTGNANCRLANSLATAPLTPTASMSSNNAIVSALESKVAALSLNSRLAVDKRSSQTPSQSRSNFFNLMRKKTSSSASVILSDSSSAVSSPSTDTSGEIFKEGSAPVSSHVMEKANDTSCNGDAHDTPEKTQKISDVGENTCANTAIYPDEEEAAFLRSLGWEENGGEDEGLTEEEINAFYQEYMNRRSAQMLNAV</sequence>
<dbReference type="PANTHER" id="PTHR34112:SF13">
    <property type="entry name" value="OS04G0448200 PROTEIN"/>
    <property type="match status" value="1"/>
</dbReference>
<comment type="caution">
    <text evidence="2">The sequence shown here is derived from an EMBL/GenBank/DDBJ whole genome shotgun (WGS) entry which is preliminary data.</text>
</comment>
<evidence type="ECO:0000313" key="3">
    <source>
        <dbReference type="Proteomes" id="UP001604336"/>
    </source>
</evidence>
<name>A0ABD1SS33_9LAMI</name>
<reference evidence="3" key="1">
    <citation type="submission" date="2024-07" db="EMBL/GenBank/DDBJ databases">
        <title>Two chromosome-level genome assemblies of Korean endemic species Abeliophyllum distichum and Forsythia ovata (Oleaceae).</title>
        <authorList>
            <person name="Jang H."/>
        </authorList>
    </citation>
    <scope>NUCLEOTIDE SEQUENCE [LARGE SCALE GENOMIC DNA]</scope>
</reference>
<evidence type="ECO:0000256" key="1">
    <source>
        <dbReference type="SAM" id="MobiDB-lite"/>
    </source>
</evidence>
<organism evidence="2 3">
    <name type="scientific">Abeliophyllum distichum</name>
    <dbReference type="NCBI Taxonomy" id="126358"/>
    <lineage>
        <taxon>Eukaryota</taxon>
        <taxon>Viridiplantae</taxon>
        <taxon>Streptophyta</taxon>
        <taxon>Embryophyta</taxon>
        <taxon>Tracheophyta</taxon>
        <taxon>Spermatophyta</taxon>
        <taxon>Magnoliopsida</taxon>
        <taxon>eudicotyledons</taxon>
        <taxon>Gunneridae</taxon>
        <taxon>Pentapetalae</taxon>
        <taxon>asterids</taxon>
        <taxon>lamiids</taxon>
        <taxon>Lamiales</taxon>
        <taxon>Oleaceae</taxon>
        <taxon>Forsythieae</taxon>
        <taxon>Abeliophyllum</taxon>
    </lineage>
</organism>
<feature type="compositionally biased region" description="Low complexity" evidence="1">
    <location>
        <begin position="57"/>
        <end position="71"/>
    </location>
</feature>
<keyword evidence="3" id="KW-1185">Reference proteome</keyword>
<dbReference type="PANTHER" id="PTHR34112">
    <property type="entry name" value="C-JUN-AMINO-TERMINAL KINASE-INTERACTING PROTEIN"/>
    <property type="match status" value="1"/>
</dbReference>
<dbReference type="AlphaFoldDB" id="A0ABD1SS33"/>
<feature type="region of interest" description="Disordered" evidence="1">
    <location>
        <begin position="289"/>
        <end position="318"/>
    </location>
</feature>